<comment type="caution">
    <text evidence="2">The sequence shown here is derived from an EMBL/GenBank/DDBJ whole genome shotgun (WGS) entry which is preliminary data.</text>
</comment>
<dbReference type="GO" id="GO:0017000">
    <property type="term" value="P:antibiotic biosynthetic process"/>
    <property type="evidence" value="ECO:0007669"/>
    <property type="project" value="UniProtKB-ARBA"/>
</dbReference>
<organism evidence="2 3">
    <name type="scientific">Amycolatopsis panacis</name>
    <dbReference type="NCBI Taxonomy" id="2340917"/>
    <lineage>
        <taxon>Bacteria</taxon>
        <taxon>Bacillati</taxon>
        <taxon>Actinomycetota</taxon>
        <taxon>Actinomycetes</taxon>
        <taxon>Pseudonocardiales</taxon>
        <taxon>Pseudonocardiaceae</taxon>
        <taxon>Amycolatopsis</taxon>
    </lineage>
</organism>
<keyword evidence="2" id="KW-0808">Transferase</keyword>
<evidence type="ECO:0000313" key="3">
    <source>
        <dbReference type="Proteomes" id="UP000285112"/>
    </source>
</evidence>
<dbReference type="Proteomes" id="UP000285112">
    <property type="component" value="Unassembled WGS sequence"/>
</dbReference>
<dbReference type="RefSeq" id="WP_120022191.1">
    <property type="nucleotide sequence ID" value="NZ_QZFV01000061.1"/>
</dbReference>
<accession>A0A419I9J1</accession>
<dbReference type="InterPro" id="IPR010610">
    <property type="entry name" value="EryCIII-like_C"/>
</dbReference>
<reference evidence="2 3" key="1">
    <citation type="submission" date="2018-09" db="EMBL/GenBank/DDBJ databases">
        <title>YIM PH 21725 draft genome.</title>
        <authorList>
            <person name="Miao C."/>
        </authorList>
    </citation>
    <scope>NUCLEOTIDE SEQUENCE [LARGE SCALE GENOMIC DNA]</scope>
    <source>
        <strain evidence="3">YIM PH21725</strain>
    </source>
</reference>
<sequence length="374" mass="38231">MRFLFVVPPFPGHVNPLVAVTAELRTRGHVVAWTGAPGSLAGEPVLPCGTIPLPPRPDGLQGFAALKFLWEQVLVPLAEAMAPGVEAAIGQFGPDVVVADQQAFAGALVAQRLGVPWATSASTSSDLADPLSALPKVAQWRADLLAALAERLGAPAVDPRFSPRLVLAFTTAALAGEGPAGVTFAGPALGARPEVDFPWQDVDPARALVLVTLGTVNTGAAFLAECAAALRERADRVQAVIVDPSGTLDAPGALVRPSIPQLDVLARAAAVICHGGHNTVCEALAHGLPLVVAPIRDDQPVIADQVVTAGAGVRLRFGRAKAAQLGKAVDQVLDDPRYRAAARRVAESFRAAGGAPAAVAALEALTGHCGLPAG</sequence>
<keyword evidence="3" id="KW-1185">Reference proteome</keyword>
<evidence type="ECO:0000259" key="1">
    <source>
        <dbReference type="Pfam" id="PF06722"/>
    </source>
</evidence>
<dbReference type="PANTHER" id="PTHR48050:SF13">
    <property type="entry name" value="STEROL 3-BETA-GLUCOSYLTRANSFERASE UGT80A2"/>
    <property type="match status" value="1"/>
</dbReference>
<dbReference type="GO" id="GO:0008194">
    <property type="term" value="F:UDP-glycosyltransferase activity"/>
    <property type="evidence" value="ECO:0007669"/>
    <property type="project" value="InterPro"/>
</dbReference>
<dbReference type="CDD" id="cd03784">
    <property type="entry name" value="GT1_Gtf-like"/>
    <property type="match status" value="1"/>
</dbReference>
<dbReference type="Pfam" id="PF06722">
    <property type="entry name" value="EryCIII-like_C"/>
    <property type="match status" value="1"/>
</dbReference>
<dbReference type="InterPro" id="IPR002213">
    <property type="entry name" value="UDP_glucos_trans"/>
</dbReference>
<gene>
    <name evidence="2" type="ORF">D5S19_05280</name>
</gene>
<dbReference type="OrthoDB" id="764352at2"/>
<dbReference type="InterPro" id="IPR050426">
    <property type="entry name" value="Glycosyltransferase_28"/>
</dbReference>
<dbReference type="GO" id="GO:0016758">
    <property type="term" value="F:hexosyltransferase activity"/>
    <property type="evidence" value="ECO:0007669"/>
    <property type="project" value="UniProtKB-ARBA"/>
</dbReference>
<protein>
    <submittedName>
        <fullName evidence="2">Glycosyltransferase</fullName>
    </submittedName>
</protein>
<dbReference type="Gene3D" id="3.40.50.2000">
    <property type="entry name" value="Glycogen Phosphorylase B"/>
    <property type="match status" value="2"/>
</dbReference>
<proteinExistence type="predicted"/>
<dbReference type="SUPFAM" id="SSF53756">
    <property type="entry name" value="UDP-Glycosyltransferase/glycogen phosphorylase"/>
    <property type="match status" value="1"/>
</dbReference>
<feature type="domain" description="Erythromycin biosynthesis protein CIII-like C-terminal" evidence="1">
    <location>
        <begin position="257"/>
        <end position="360"/>
    </location>
</feature>
<evidence type="ECO:0000313" key="2">
    <source>
        <dbReference type="EMBL" id="RJQ89085.1"/>
    </source>
</evidence>
<dbReference type="AlphaFoldDB" id="A0A419I9J1"/>
<dbReference type="PANTHER" id="PTHR48050">
    <property type="entry name" value="STEROL 3-BETA-GLUCOSYLTRANSFERASE"/>
    <property type="match status" value="1"/>
</dbReference>
<dbReference type="EMBL" id="QZFV01000061">
    <property type="protein sequence ID" value="RJQ89085.1"/>
    <property type="molecule type" value="Genomic_DNA"/>
</dbReference>
<name>A0A419I9J1_9PSEU</name>